<feature type="region of interest" description="Disordered" evidence="1">
    <location>
        <begin position="181"/>
        <end position="248"/>
    </location>
</feature>
<organism evidence="3 4">
    <name type="scientific">Virgibacillus byunsanensis</name>
    <dbReference type="NCBI Taxonomy" id="570945"/>
    <lineage>
        <taxon>Bacteria</taxon>
        <taxon>Bacillati</taxon>
        <taxon>Bacillota</taxon>
        <taxon>Bacilli</taxon>
        <taxon>Bacillales</taxon>
        <taxon>Bacillaceae</taxon>
        <taxon>Virgibacillus</taxon>
    </lineage>
</organism>
<feature type="transmembrane region" description="Helical" evidence="2">
    <location>
        <begin position="21"/>
        <end position="44"/>
    </location>
</feature>
<keyword evidence="2" id="KW-1133">Transmembrane helix</keyword>
<dbReference type="Proteomes" id="UP001597040">
    <property type="component" value="Unassembled WGS sequence"/>
</dbReference>
<dbReference type="InterPro" id="IPR023848">
    <property type="entry name" value="TasA"/>
</dbReference>
<dbReference type="EMBL" id="JBHTKJ010000052">
    <property type="protein sequence ID" value="MFD1039945.1"/>
    <property type="molecule type" value="Genomic_DNA"/>
</dbReference>
<feature type="compositionally biased region" description="Polar residues" evidence="1">
    <location>
        <begin position="189"/>
        <end position="199"/>
    </location>
</feature>
<evidence type="ECO:0000256" key="1">
    <source>
        <dbReference type="SAM" id="MobiDB-lite"/>
    </source>
</evidence>
<comment type="caution">
    <text evidence="3">The sequence shown here is derived from an EMBL/GenBank/DDBJ whole genome shotgun (WGS) entry which is preliminary data.</text>
</comment>
<name>A0ABW3LNH6_9BACI</name>
<proteinExistence type="predicted"/>
<gene>
    <name evidence="3" type="primary">tapA</name>
    <name evidence="3" type="ORF">ACFQ3N_16355</name>
</gene>
<evidence type="ECO:0000256" key="2">
    <source>
        <dbReference type="SAM" id="Phobius"/>
    </source>
</evidence>
<protein>
    <submittedName>
        <fullName evidence="3">Amyloid fiber anchoring/assembly protein TapA</fullName>
    </submittedName>
</protein>
<dbReference type="NCBIfam" id="TIGR04088">
    <property type="entry name" value="cognate_SipW"/>
    <property type="match status" value="1"/>
</dbReference>
<evidence type="ECO:0000313" key="3">
    <source>
        <dbReference type="EMBL" id="MFD1039945.1"/>
    </source>
</evidence>
<keyword evidence="2" id="KW-0812">Transmembrane</keyword>
<keyword evidence="4" id="KW-1185">Reference proteome</keyword>
<keyword evidence="2" id="KW-0472">Membrane</keyword>
<evidence type="ECO:0000313" key="4">
    <source>
        <dbReference type="Proteomes" id="UP001597040"/>
    </source>
</evidence>
<dbReference type="NCBIfam" id="TIGR04087">
    <property type="entry name" value="YqxM_for_SipW"/>
    <property type="match status" value="1"/>
</dbReference>
<accession>A0ABW3LNH6</accession>
<sequence>MRRKRIRTHRTRVHQMSLVGKFLMIGYLMFFSIALLTSDTTAYFTDTEDTSSKIYAGTWGSDHEQRDGSWLEFTFKGNQNHYHACEPGPKTIETEIKNIGEGDMQSDSKYEVYYSKVGNPEDGEMEKLSDRDGIINVLKIGETAKLSFEANNHGFYRFSAYQTNEHSGEEKVWSEKVKVNCPKGHQNNDEQQPNESTNEIAVEPTDEEVDASEKVDENQSTNQEENESETDEYTGPTSEQDGDEDEVG</sequence>
<dbReference type="InterPro" id="IPR023833">
    <property type="entry name" value="Signal_pept_SipW-depend-type"/>
</dbReference>
<dbReference type="RefSeq" id="WP_390363599.1">
    <property type="nucleotide sequence ID" value="NZ_JBHTKJ010000052.1"/>
</dbReference>
<reference evidence="4" key="1">
    <citation type="journal article" date="2019" name="Int. J. Syst. Evol. Microbiol.">
        <title>The Global Catalogue of Microorganisms (GCM) 10K type strain sequencing project: providing services to taxonomists for standard genome sequencing and annotation.</title>
        <authorList>
            <consortium name="The Broad Institute Genomics Platform"/>
            <consortium name="The Broad Institute Genome Sequencing Center for Infectious Disease"/>
            <person name="Wu L."/>
            <person name="Ma J."/>
        </authorList>
    </citation>
    <scope>NUCLEOTIDE SEQUENCE [LARGE SCALE GENOMIC DNA]</scope>
    <source>
        <strain evidence="4">CCUG 56754</strain>
    </source>
</reference>